<feature type="chain" id="PRO_5041741683" evidence="1">
    <location>
        <begin position="17"/>
        <end position="173"/>
    </location>
</feature>
<reference evidence="2" key="1">
    <citation type="submission" date="2023-07" db="EMBL/GenBank/DDBJ databases">
        <title>Chromosome-level genome assembly of Artemia franciscana.</title>
        <authorList>
            <person name="Jo E."/>
        </authorList>
    </citation>
    <scope>NUCLEOTIDE SEQUENCE</scope>
    <source>
        <tissue evidence="2">Whole body</tissue>
    </source>
</reference>
<sequence length="173" mass="19707">MRCIFVLTVVLSSSVAYKDTSETLKTIKGEESILEASAREEQDEKMLDYFSPMYPRYYPTPYPYYQAPTFRFERPYSYVSPFLHYQYISRPNNLQRRRQPMKKKMTSEQSEITSRAATKGRFLFIIPIFTSQGTVGNAGSSNSGENTFILAPESSGSFGNTGSNFILVPNPLL</sequence>
<dbReference type="Proteomes" id="UP001187531">
    <property type="component" value="Unassembled WGS sequence"/>
</dbReference>
<feature type="signal peptide" evidence="1">
    <location>
        <begin position="1"/>
        <end position="16"/>
    </location>
</feature>
<gene>
    <name evidence="2" type="ORF">QYM36_011274</name>
</gene>
<keyword evidence="3" id="KW-1185">Reference proteome</keyword>
<evidence type="ECO:0000313" key="3">
    <source>
        <dbReference type="Proteomes" id="UP001187531"/>
    </source>
</evidence>
<dbReference type="EMBL" id="JAVRJZ010000015">
    <property type="protein sequence ID" value="KAK2712526.1"/>
    <property type="molecule type" value="Genomic_DNA"/>
</dbReference>
<name>A0AA88L4M3_ARTSF</name>
<keyword evidence="1" id="KW-0732">Signal</keyword>
<evidence type="ECO:0000313" key="2">
    <source>
        <dbReference type="EMBL" id="KAK2712526.1"/>
    </source>
</evidence>
<protein>
    <submittedName>
        <fullName evidence="2">Uncharacterized protein</fullName>
    </submittedName>
</protein>
<comment type="caution">
    <text evidence="2">The sequence shown here is derived from an EMBL/GenBank/DDBJ whole genome shotgun (WGS) entry which is preliminary data.</text>
</comment>
<proteinExistence type="predicted"/>
<dbReference type="AlphaFoldDB" id="A0AA88L4M3"/>
<organism evidence="2 3">
    <name type="scientific">Artemia franciscana</name>
    <name type="common">Brine shrimp</name>
    <name type="synonym">Artemia sanfranciscana</name>
    <dbReference type="NCBI Taxonomy" id="6661"/>
    <lineage>
        <taxon>Eukaryota</taxon>
        <taxon>Metazoa</taxon>
        <taxon>Ecdysozoa</taxon>
        <taxon>Arthropoda</taxon>
        <taxon>Crustacea</taxon>
        <taxon>Branchiopoda</taxon>
        <taxon>Anostraca</taxon>
        <taxon>Artemiidae</taxon>
        <taxon>Artemia</taxon>
    </lineage>
</organism>
<evidence type="ECO:0000256" key="1">
    <source>
        <dbReference type="SAM" id="SignalP"/>
    </source>
</evidence>
<accession>A0AA88L4M3</accession>